<evidence type="ECO:0000313" key="3">
    <source>
        <dbReference type="Proteomes" id="UP000026960"/>
    </source>
</evidence>
<dbReference type="Gramene" id="OBART03G01920.1">
    <property type="protein sequence ID" value="OBART03G01920.1"/>
    <property type="gene ID" value="OBART03G01920"/>
</dbReference>
<evidence type="ECO:0000256" key="1">
    <source>
        <dbReference type="SAM" id="MobiDB-lite"/>
    </source>
</evidence>
<evidence type="ECO:0000313" key="2">
    <source>
        <dbReference type="EnsemblPlants" id="OBART03G01920.1"/>
    </source>
</evidence>
<feature type="region of interest" description="Disordered" evidence="1">
    <location>
        <begin position="67"/>
        <end position="111"/>
    </location>
</feature>
<dbReference type="Proteomes" id="UP000026960">
    <property type="component" value="Chromosome 3"/>
</dbReference>
<evidence type="ECO:0008006" key="4">
    <source>
        <dbReference type="Google" id="ProtNLM"/>
    </source>
</evidence>
<reference evidence="2" key="1">
    <citation type="journal article" date="2009" name="Rice">
        <title>De Novo Next Generation Sequencing of Plant Genomes.</title>
        <authorList>
            <person name="Rounsley S."/>
            <person name="Marri P.R."/>
            <person name="Yu Y."/>
            <person name="He R."/>
            <person name="Sisneros N."/>
            <person name="Goicoechea J.L."/>
            <person name="Lee S.J."/>
            <person name="Angelova A."/>
            <person name="Kudrna D."/>
            <person name="Luo M."/>
            <person name="Affourtit J."/>
            <person name="Desany B."/>
            <person name="Knight J."/>
            <person name="Niazi F."/>
            <person name="Egholm M."/>
            <person name="Wing R.A."/>
        </authorList>
    </citation>
    <scope>NUCLEOTIDE SEQUENCE [LARGE SCALE GENOMIC DNA]</scope>
    <source>
        <strain evidence="2">cv. IRGC 105608</strain>
    </source>
</reference>
<dbReference type="PaxDb" id="65489-OBART03G01920.1"/>
<name>A0A0D3FD76_9ORYZ</name>
<dbReference type="EnsemblPlants" id="OBART03G01920.1">
    <property type="protein sequence ID" value="OBART03G01920.1"/>
    <property type="gene ID" value="OBART03G01920"/>
</dbReference>
<organism evidence="2">
    <name type="scientific">Oryza barthii</name>
    <dbReference type="NCBI Taxonomy" id="65489"/>
    <lineage>
        <taxon>Eukaryota</taxon>
        <taxon>Viridiplantae</taxon>
        <taxon>Streptophyta</taxon>
        <taxon>Embryophyta</taxon>
        <taxon>Tracheophyta</taxon>
        <taxon>Spermatophyta</taxon>
        <taxon>Magnoliopsida</taxon>
        <taxon>Liliopsida</taxon>
        <taxon>Poales</taxon>
        <taxon>Poaceae</taxon>
        <taxon>BOP clade</taxon>
        <taxon>Oryzoideae</taxon>
        <taxon>Oryzeae</taxon>
        <taxon>Oryzinae</taxon>
        <taxon>Oryza</taxon>
    </lineage>
</organism>
<protein>
    <recommendedName>
        <fullName evidence="4">PORR domain-containing protein</fullName>
    </recommendedName>
</protein>
<sequence length="154" mass="17399">MSPQHVAARHLDHTFEKLASAHLPLMAASPTEPLTLPCLAHRLPLRLHRRGALHFLRLFPRVFDLRARSRSPSRSPRPPPSSSLSPPSPPTLWQRRRRRPAPVSGGATTKERAAPRRFVSLEIYYVHGTRPVLLEQTWEDGSARAILLAEKSKH</sequence>
<feature type="compositionally biased region" description="Pro residues" evidence="1">
    <location>
        <begin position="75"/>
        <end position="90"/>
    </location>
</feature>
<reference evidence="2" key="2">
    <citation type="submission" date="2015-03" db="UniProtKB">
        <authorList>
            <consortium name="EnsemblPlants"/>
        </authorList>
    </citation>
    <scope>IDENTIFICATION</scope>
</reference>
<dbReference type="HOGENOM" id="CLU_1828343_0_0_1"/>
<proteinExistence type="predicted"/>
<keyword evidence="3" id="KW-1185">Reference proteome</keyword>
<accession>A0A0D3FD76</accession>
<dbReference type="AlphaFoldDB" id="A0A0D3FD76"/>